<evidence type="ECO:0000313" key="1">
    <source>
        <dbReference type="EMBL" id="SDA43455.1"/>
    </source>
</evidence>
<dbReference type="InterPro" id="IPR019734">
    <property type="entry name" value="TPR_rpt"/>
</dbReference>
<evidence type="ECO:0000313" key="2">
    <source>
        <dbReference type="Proteomes" id="UP000323439"/>
    </source>
</evidence>
<protein>
    <submittedName>
        <fullName evidence="1">Uncharacterized protein</fullName>
    </submittedName>
</protein>
<dbReference type="OrthoDB" id="115601at2157"/>
<gene>
    <name evidence="1" type="ORF">SAMN02910315_00529</name>
</gene>
<dbReference type="InterPro" id="IPR011990">
    <property type="entry name" value="TPR-like_helical_dom_sf"/>
</dbReference>
<dbReference type="Gene3D" id="1.25.40.10">
    <property type="entry name" value="Tetratricopeptide repeat domain"/>
    <property type="match status" value="2"/>
</dbReference>
<name>A0A1G5VEI7_9EURY</name>
<reference evidence="1 2" key="1">
    <citation type="submission" date="2016-10" db="EMBL/GenBank/DDBJ databases">
        <authorList>
            <person name="Varghese N."/>
            <person name="Submissions S."/>
        </authorList>
    </citation>
    <scope>NUCLEOTIDE SEQUENCE [LARGE SCALE GENOMIC DNA]</scope>
    <source>
        <strain evidence="1 2">DSM 16643</strain>
    </source>
</reference>
<sequence>MKLCNNCGYRLEGFEKFCPECGKQFKEPEDREDFIGSIFNQFSSDMNDIKEETLEFFNDLKIDDVIDDFSTNSQRALNRDATYVSRARIKLENSGDNNRIIRLCNKAILINDRNWEAYHIKGKALINLGRYDEGIEELISSLALKDDNLEARCYIAKAYYLKGDTGYSIKVYDSILNVDDKHPGALKGKALIFFDQENYYEANKYFERANNVTCLSRKLLNKWDVCTKKLKEE</sequence>
<dbReference type="AlphaFoldDB" id="A0A1G5VEI7"/>
<dbReference type="EMBL" id="FMXB01000003">
    <property type="protein sequence ID" value="SDA43455.1"/>
    <property type="molecule type" value="Genomic_DNA"/>
</dbReference>
<dbReference type="SMART" id="SM00028">
    <property type="entry name" value="TPR"/>
    <property type="match status" value="2"/>
</dbReference>
<proteinExistence type="predicted"/>
<accession>A0A1G5VEI7</accession>
<keyword evidence="2" id="KW-1185">Reference proteome</keyword>
<dbReference type="RefSeq" id="WP_149731165.1">
    <property type="nucleotide sequence ID" value="NZ_FMXB01000003.1"/>
</dbReference>
<dbReference type="Proteomes" id="UP000323439">
    <property type="component" value="Unassembled WGS sequence"/>
</dbReference>
<dbReference type="SUPFAM" id="SSF48452">
    <property type="entry name" value="TPR-like"/>
    <property type="match status" value="1"/>
</dbReference>
<organism evidence="1 2">
    <name type="scientific">Methanobrevibacter millerae</name>
    <dbReference type="NCBI Taxonomy" id="230361"/>
    <lineage>
        <taxon>Archaea</taxon>
        <taxon>Methanobacteriati</taxon>
        <taxon>Methanobacteriota</taxon>
        <taxon>Methanomada group</taxon>
        <taxon>Methanobacteria</taxon>
        <taxon>Methanobacteriales</taxon>
        <taxon>Methanobacteriaceae</taxon>
        <taxon>Methanobrevibacter</taxon>
    </lineage>
</organism>